<proteinExistence type="predicted"/>
<organism evidence="1 2">
    <name type="scientific">Ectopseudomonas oleovorans</name>
    <name type="common">Pseudomonas oleovorans</name>
    <dbReference type="NCBI Taxonomy" id="301"/>
    <lineage>
        <taxon>Bacteria</taxon>
        <taxon>Pseudomonadati</taxon>
        <taxon>Pseudomonadota</taxon>
        <taxon>Gammaproteobacteria</taxon>
        <taxon>Pseudomonadales</taxon>
        <taxon>Pseudomonadaceae</taxon>
        <taxon>Ectopseudomonas</taxon>
    </lineage>
</organism>
<dbReference type="AlphaFoldDB" id="A0A061CWE7"/>
<dbReference type="RefSeq" id="WP_003461619.1">
    <property type="nucleotide sequence ID" value="NZ_CAURUH010000171.1"/>
</dbReference>
<protein>
    <submittedName>
        <fullName evidence="1">MSMEG_0570 family protein</fullName>
    </submittedName>
</protein>
<sequence length="105" mass="11557">MPAVNFKLRWPDGQEMSGYSPSTIIYEHLCAGSSYALEDFILRAENALNAASERVKDVKGFYCSSAMDTLSALRYHARGFEGGQVQILDMQTAHAGQVNSGWSSF</sequence>
<dbReference type="GeneID" id="300416316"/>
<dbReference type="Proteomes" id="UP000255303">
    <property type="component" value="Unassembled WGS sequence"/>
</dbReference>
<accession>A0A061CWE7</accession>
<evidence type="ECO:0000313" key="2">
    <source>
        <dbReference type="Proteomes" id="UP000255303"/>
    </source>
</evidence>
<dbReference type="InterPro" id="IPR023846">
    <property type="entry name" value="CHP04042_MSMEG0570"/>
</dbReference>
<reference evidence="1 2" key="1">
    <citation type="submission" date="2018-06" db="EMBL/GenBank/DDBJ databases">
        <authorList>
            <consortium name="Pathogen Informatics"/>
            <person name="Doyle S."/>
        </authorList>
    </citation>
    <scope>NUCLEOTIDE SEQUENCE [LARGE SCALE GENOMIC DNA]</scope>
    <source>
        <strain evidence="1 2">NCTC10692</strain>
    </source>
</reference>
<gene>
    <name evidence="1" type="ORF">NCTC10692_04318</name>
</gene>
<name>A0A061CWE7_ECTOL</name>
<dbReference type="EMBL" id="UGUV01000002">
    <property type="protein sequence ID" value="SUD53768.1"/>
    <property type="molecule type" value="Genomic_DNA"/>
</dbReference>
<dbReference type="NCBIfam" id="TIGR04042">
    <property type="entry name" value="MSMEG_0570_fam"/>
    <property type="match status" value="1"/>
</dbReference>
<accession>A0A379JYX5</accession>
<evidence type="ECO:0000313" key="1">
    <source>
        <dbReference type="EMBL" id="SUD53768.1"/>
    </source>
</evidence>